<dbReference type="Pfam" id="PF00169">
    <property type="entry name" value="PH"/>
    <property type="match status" value="1"/>
</dbReference>
<dbReference type="InterPro" id="IPR008949">
    <property type="entry name" value="Isoprenoid_synthase_dom_sf"/>
</dbReference>
<dbReference type="EMBL" id="JACBKZ010000006">
    <property type="protein sequence ID" value="KAF5947574.1"/>
    <property type="molecule type" value="Genomic_DNA"/>
</dbReference>
<feature type="region of interest" description="Disordered" evidence="1">
    <location>
        <begin position="244"/>
        <end position="275"/>
    </location>
</feature>
<feature type="domain" description="PH" evidence="2">
    <location>
        <begin position="296"/>
        <end position="356"/>
    </location>
</feature>
<dbReference type="Gene3D" id="2.30.29.30">
    <property type="entry name" value="Pleckstrin-homology domain (PH domain)/Phosphotyrosine-binding domain (PTB)"/>
    <property type="match status" value="1"/>
</dbReference>
<dbReference type="Proteomes" id="UP000593564">
    <property type="component" value="Unassembled WGS sequence"/>
</dbReference>
<evidence type="ECO:0000259" key="2">
    <source>
        <dbReference type="Pfam" id="PF00169"/>
    </source>
</evidence>
<keyword evidence="4" id="KW-1185">Reference proteome</keyword>
<sequence length="387" mass="42243">MEEEDGASGEAGLGEEDGGELNEPARLAGEAVDDGDYSDDSVMGFVAADGRLREGNRSWDLMSGASASGGIQTAFSYCVQQIQNYDYHHYLCLLELPPNMRKAAFALRAFNVETARAMDIASDSKIGLKRLLWCRCHTMPTAAVNFLTYLLKWQPNTGCRLTREAKWRFAWTLASVCDAVFEMASVANSHLQKACELAGTVPEEAHPVLLPAVPAQTFKGTHFETEVNPQHTVADVKTNMETNSRNRLKESTTGPTLSAPVGSPNKATTSRPGVDSRIRTCAGKAQQISNQKVVGSPPTWRRRWFVLQQGTLLWFKDFSVTRASLPRGVIFVATCLPVKGAEDVLNKPFAFELSTARITESCGCQEGQPGVVDEVKEKALPHSGVLM</sequence>
<dbReference type="InterPro" id="IPR051707">
    <property type="entry name" value="PI-Interact_SigTrans_Reg"/>
</dbReference>
<dbReference type="SUPFAM" id="SSF50729">
    <property type="entry name" value="PH domain-like"/>
    <property type="match status" value="1"/>
</dbReference>
<proteinExistence type="predicted"/>
<organism evidence="3 4">
    <name type="scientific">Camellia sinensis</name>
    <name type="common">Tea plant</name>
    <name type="synonym">Thea sinensis</name>
    <dbReference type="NCBI Taxonomy" id="4442"/>
    <lineage>
        <taxon>Eukaryota</taxon>
        <taxon>Viridiplantae</taxon>
        <taxon>Streptophyta</taxon>
        <taxon>Embryophyta</taxon>
        <taxon>Tracheophyta</taxon>
        <taxon>Spermatophyta</taxon>
        <taxon>Magnoliopsida</taxon>
        <taxon>eudicotyledons</taxon>
        <taxon>Gunneridae</taxon>
        <taxon>Pentapetalae</taxon>
        <taxon>asterids</taxon>
        <taxon>Ericales</taxon>
        <taxon>Theaceae</taxon>
        <taxon>Camellia</taxon>
    </lineage>
</organism>
<name>A0A7J7H6T6_CAMSI</name>
<protein>
    <recommendedName>
        <fullName evidence="2">PH domain-containing protein</fullName>
    </recommendedName>
</protein>
<dbReference type="InterPro" id="IPR001849">
    <property type="entry name" value="PH_domain"/>
</dbReference>
<gene>
    <name evidence="3" type="ORF">HYC85_013531</name>
</gene>
<dbReference type="InterPro" id="IPR002060">
    <property type="entry name" value="Squ/phyt_synthse"/>
</dbReference>
<dbReference type="InterPro" id="IPR011993">
    <property type="entry name" value="PH-like_dom_sf"/>
</dbReference>
<feature type="compositionally biased region" description="Acidic residues" evidence="1">
    <location>
        <begin position="1"/>
        <end position="20"/>
    </location>
</feature>
<evidence type="ECO:0000256" key="1">
    <source>
        <dbReference type="SAM" id="MobiDB-lite"/>
    </source>
</evidence>
<dbReference type="PANTHER" id="PTHR14336:SF8">
    <property type="entry name" value="PROTEIN OPY1"/>
    <property type="match status" value="1"/>
</dbReference>
<feature type="compositionally biased region" description="Polar residues" evidence="1">
    <location>
        <begin position="244"/>
        <end position="256"/>
    </location>
</feature>
<reference evidence="3 4" key="2">
    <citation type="submission" date="2020-07" db="EMBL/GenBank/DDBJ databases">
        <title>Genome assembly of wild tea tree DASZ reveals pedigree and selection history of tea varieties.</title>
        <authorList>
            <person name="Zhang W."/>
        </authorList>
    </citation>
    <scope>NUCLEOTIDE SEQUENCE [LARGE SCALE GENOMIC DNA]</scope>
    <source>
        <strain evidence="4">cv. G240</strain>
        <tissue evidence="3">Leaf</tissue>
    </source>
</reference>
<evidence type="ECO:0000313" key="3">
    <source>
        <dbReference type="EMBL" id="KAF5947574.1"/>
    </source>
</evidence>
<evidence type="ECO:0000313" key="4">
    <source>
        <dbReference type="Proteomes" id="UP000593564"/>
    </source>
</evidence>
<comment type="caution">
    <text evidence="3">The sequence shown here is derived from an EMBL/GenBank/DDBJ whole genome shotgun (WGS) entry which is preliminary data.</text>
</comment>
<dbReference type="SUPFAM" id="SSF48576">
    <property type="entry name" value="Terpenoid synthases"/>
    <property type="match status" value="1"/>
</dbReference>
<feature type="region of interest" description="Disordered" evidence="1">
    <location>
        <begin position="1"/>
        <end position="33"/>
    </location>
</feature>
<dbReference type="Pfam" id="PF00494">
    <property type="entry name" value="SQS_PSY"/>
    <property type="match status" value="1"/>
</dbReference>
<dbReference type="PANTHER" id="PTHR14336">
    <property type="entry name" value="TANDEM PH DOMAIN CONTAINING PROTEIN"/>
    <property type="match status" value="1"/>
</dbReference>
<dbReference type="AlphaFoldDB" id="A0A7J7H6T6"/>
<accession>A0A7J7H6T6</accession>
<reference evidence="4" key="1">
    <citation type="journal article" date="2020" name="Nat. Commun.">
        <title>Genome assembly of wild tea tree DASZ reveals pedigree and selection history of tea varieties.</title>
        <authorList>
            <person name="Zhang W."/>
            <person name="Zhang Y."/>
            <person name="Qiu H."/>
            <person name="Guo Y."/>
            <person name="Wan H."/>
            <person name="Zhang X."/>
            <person name="Scossa F."/>
            <person name="Alseekh S."/>
            <person name="Zhang Q."/>
            <person name="Wang P."/>
            <person name="Xu L."/>
            <person name="Schmidt M.H."/>
            <person name="Jia X."/>
            <person name="Li D."/>
            <person name="Zhu A."/>
            <person name="Guo F."/>
            <person name="Chen W."/>
            <person name="Ni D."/>
            <person name="Usadel B."/>
            <person name="Fernie A.R."/>
            <person name="Wen W."/>
        </authorList>
    </citation>
    <scope>NUCLEOTIDE SEQUENCE [LARGE SCALE GENOMIC DNA]</scope>
    <source>
        <strain evidence="4">cv. G240</strain>
    </source>
</reference>
<dbReference type="Gene3D" id="1.10.600.10">
    <property type="entry name" value="Farnesyl Diphosphate Synthase"/>
    <property type="match status" value="1"/>
</dbReference>